<dbReference type="PANTHER" id="PTHR11709">
    <property type="entry name" value="MULTI-COPPER OXIDASE"/>
    <property type="match status" value="1"/>
</dbReference>
<dbReference type="InterPro" id="IPR017761">
    <property type="entry name" value="Laccase"/>
</dbReference>
<comment type="similarity">
    <text evidence="3 13">Belongs to the multicopper oxidase family.</text>
</comment>
<name>W9RNZ3_9ROSA</name>
<feature type="domain" description="Plastocyanin-like" evidence="15">
    <location>
        <begin position="165"/>
        <end position="314"/>
    </location>
</feature>
<dbReference type="InterPro" id="IPR033138">
    <property type="entry name" value="Cu_oxidase_CS"/>
</dbReference>
<evidence type="ECO:0000259" key="17">
    <source>
        <dbReference type="Pfam" id="PF07732"/>
    </source>
</evidence>
<accession>W9RNZ3</accession>
<keyword evidence="11" id="KW-0325">Glycoprotein</keyword>
<feature type="signal peptide" evidence="13">
    <location>
        <begin position="1"/>
        <end position="25"/>
    </location>
</feature>
<dbReference type="InterPro" id="IPR008972">
    <property type="entry name" value="Cupredoxin"/>
</dbReference>
<dbReference type="Proteomes" id="UP000030645">
    <property type="component" value="Unassembled WGS sequence"/>
</dbReference>
<dbReference type="Gene3D" id="2.60.40.420">
    <property type="entry name" value="Cupredoxins - blue copper proteins"/>
    <property type="match status" value="3"/>
</dbReference>
<feature type="domain" description="Plastocyanin-like" evidence="16">
    <location>
        <begin position="435"/>
        <end position="554"/>
    </location>
</feature>
<keyword evidence="6 13" id="KW-0964">Secreted</keyword>
<keyword evidence="7 13" id="KW-0479">Metal-binding</keyword>
<dbReference type="eggNOG" id="KOG1263">
    <property type="taxonomic scope" value="Eukaryota"/>
</dbReference>
<dbReference type="InterPro" id="IPR011706">
    <property type="entry name" value="Cu-oxidase_C"/>
</dbReference>
<dbReference type="PROSITE" id="PS00080">
    <property type="entry name" value="MULTICOPPER_OXIDASE2"/>
    <property type="match status" value="1"/>
</dbReference>
<evidence type="ECO:0000256" key="4">
    <source>
        <dbReference type="ARBA" id="ARBA00012297"/>
    </source>
</evidence>
<dbReference type="STRING" id="981085.W9RNZ3"/>
<feature type="chain" id="PRO_5005151878" description="Laccase" evidence="13">
    <location>
        <begin position="26"/>
        <end position="651"/>
    </location>
</feature>
<dbReference type="SUPFAM" id="SSF49503">
    <property type="entry name" value="Cupredoxins"/>
    <property type="match status" value="3"/>
</dbReference>
<dbReference type="GO" id="GO:0052716">
    <property type="term" value="F:hydroquinone:oxygen oxidoreductase activity"/>
    <property type="evidence" value="ECO:0007669"/>
    <property type="project" value="UniProtKB-EC"/>
</dbReference>
<evidence type="ECO:0000256" key="11">
    <source>
        <dbReference type="ARBA" id="ARBA00023180"/>
    </source>
</evidence>
<dbReference type="CDD" id="cd13897">
    <property type="entry name" value="CuRO_3_LCC_plant"/>
    <property type="match status" value="1"/>
</dbReference>
<keyword evidence="8 13" id="KW-0677">Repeat</keyword>
<keyword evidence="5 13" id="KW-0052">Apoplast</keyword>
<evidence type="ECO:0000256" key="5">
    <source>
        <dbReference type="ARBA" id="ARBA00022523"/>
    </source>
</evidence>
<evidence type="ECO:0000256" key="6">
    <source>
        <dbReference type="ARBA" id="ARBA00022525"/>
    </source>
</evidence>
<evidence type="ECO:0000256" key="1">
    <source>
        <dbReference type="ARBA" id="ARBA00000349"/>
    </source>
</evidence>
<keyword evidence="19" id="KW-1185">Reference proteome</keyword>
<dbReference type="GO" id="GO:0048046">
    <property type="term" value="C:apoplast"/>
    <property type="evidence" value="ECO:0007669"/>
    <property type="project" value="UniProtKB-SubCell"/>
</dbReference>
<sequence length="651" mass="72177">MENLVTSLVIYFSLLVFAFNVHVMAQWPKGTSTRFYDFKVQTKRITKLCNSKDIAVVNGMFPGPVVYAREGDRIVVNVTNETPFNITIHWHGVRQILSCWYDGPSYVTQCPIQSGQRFTYEFTMVKQKGTFFWHAHVSWLRATVHGALIVYPKTGVPYPFKTPHEEHIIILGEYWVKDVVQLERATIDSGGAPPPADAYTINGQPGPNYNCSKQDVDKIDVVPGKTYLLRLIHAGLNTQNFFAIANHKLTIVEADAEYTKPFTTDRVMLGPGQTMNVLVIANQPIGRYSMAMGPYMSAKGVQFQNISSISYFQYLSTNLNSLSLTPTLPSFNDNLAVKTVMDGLRSLNPVNLSKEIDANLFVTVGLNVQKCQSKTPKQNCQGLNHGVMAASMNNISFVKPKISVLEAYYKKINGSFTEDFPKAPLNFYDFVNGAPNNIPNNTQSLNGTKTIVLEYGSNVRLIFQDTGTVSTENHPIHLHGYSFYVVGYGSGNYDPKTANFNLVDPPYMNTIGVPVGGWAAVQFVADNPGVWFMHCHLDIHQSWGLGTAIIVKNGKGDLQTLPQPPADLPRFEAKSVSTSRSISPVTEKAKSTGQPVLPQPVNRSGRPVLLNGYLIRLLNNENLKFVSIGQPLRSTGSGQRAKIRPLDSELK</sequence>
<evidence type="ECO:0000259" key="16">
    <source>
        <dbReference type="Pfam" id="PF07731"/>
    </source>
</evidence>
<dbReference type="EMBL" id="KE344887">
    <property type="protein sequence ID" value="EXB83873.1"/>
    <property type="molecule type" value="Genomic_DNA"/>
</dbReference>
<proteinExistence type="inferred from homology"/>
<keyword evidence="10 13" id="KW-0186">Copper</keyword>
<evidence type="ECO:0000313" key="19">
    <source>
        <dbReference type="Proteomes" id="UP000030645"/>
    </source>
</evidence>
<gene>
    <name evidence="18" type="ORF">L484_023480</name>
</gene>
<keyword evidence="12 13" id="KW-0439">Lignin degradation</keyword>
<dbReference type="GO" id="GO:0005507">
    <property type="term" value="F:copper ion binding"/>
    <property type="evidence" value="ECO:0007669"/>
    <property type="project" value="InterPro"/>
</dbReference>
<evidence type="ECO:0000313" key="18">
    <source>
        <dbReference type="EMBL" id="EXB83873.1"/>
    </source>
</evidence>
<evidence type="ECO:0000256" key="12">
    <source>
        <dbReference type="ARBA" id="ARBA00023185"/>
    </source>
</evidence>
<dbReference type="Pfam" id="PF07732">
    <property type="entry name" value="Cu-oxidase_3"/>
    <property type="match status" value="1"/>
</dbReference>
<dbReference type="InterPro" id="IPR034289">
    <property type="entry name" value="CuRO_3_LCC"/>
</dbReference>
<keyword evidence="9 13" id="KW-0560">Oxidoreductase</keyword>
<evidence type="ECO:0000256" key="13">
    <source>
        <dbReference type="RuleBase" id="RU361119"/>
    </source>
</evidence>
<dbReference type="NCBIfam" id="TIGR03389">
    <property type="entry name" value="laccase"/>
    <property type="match status" value="1"/>
</dbReference>
<protein>
    <recommendedName>
        <fullName evidence="4 13">Laccase</fullName>
        <ecNumber evidence="4 13">1.10.3.2</ecNumber>
    </recommendedName>
    <alternativeName>
        <fullName evidence="13">Benzenediol:oxygen oxidoreductase</fullName>
    </alternativeName>
    <alternativeName>
        <fullName evidence="13">Diphenol oxidase</fullName>
    </alternativeName>
    <alternativeName>
        <fullName evidence="13">Urishiol oxidase</fullName>
    </alternativeName>
</protein>
<dbReference type="InterPro" id="IPR045087">
    <property type="entry name" value="Cu-oxidase_fam"/>
</dbReference>
<keyword evidence="13" id="KW-0732">Signal</keyword>
<feature type="region of interest" description="Disordered" evidence="14">
    <location>
        <begin position="579"/>
        <end position="600"/>
    </location>
</feature>
<dbReference type="GO" id="GO:0046274">
    <property type="term" value="P:lignin catabolic process"/>
    <property type="evidence" value="ECO:0007669"/>
    <property type="project" value="UniProtKB-KW"/>
</dbReference>
<dbReference type="Pfam" id="PF07731">
    <property type="entry name" value="Cu-oxidase_2"/>
    <property type="match status" value="1"/>
</dbReference>
<reference evidence="19" key="1">
    <citation type="submission" date="2013-01" db="EMBL/GenBank/DDBJ databases">
        <title>Draft Genome Sequence of a Mulberry Tree, Morus notabilis C.K. Schneid.</title>
        <authorList>
            <person name="He N."/>
            <person name="Zhao S."/>
        </authorList>
    </citation>
    <scope>NUCLEOTIDE SEQUENCE</scope>
</reference>
<comment type="catalytic activity">
    <reaction evidence="1 13">
        <text>4 hydroquinone + O2 = 4 benzosemiquinone + 2 H2O</text>
        <dbReference type="Rhea" id="RHEA:11276"/>
        <dbReference type="ChEBI" id="CHEBI:15377"/>
        <dbReference type="ChEBI" id="CHEBI:15379"/>
        <dbReference type="ChEBI" id="CHEBI:17594"/>
        <dbReference type="ChEBI" id="CHEBI:17977"/>
        <dbReference type="EC" id="1.10.3.2"/>
    </reaction>
</comment>
<feature type="domain" description="Plastocyanin-like" evidence="17">
    <location>
        <begin position="40"/>
        <end position="153"/>
    </location>
</feature>
<evidence type="ECO:0000256" key="3">
    <source>
        <dbReference type="ARBA" id="ARBA00010609"/>
    </source>
</evidence>
<evidence type="ECO:0000256" key="2">
    <source>
        <dbReference type="ARBA" id="ARBA00004271"/>
    </source>
</evidence>
<dbReference type="InterPro" id="IPR002355">
    <property type="entry name" value="Cu_oxidase_Cu_BS"/>
</dbReference>
<dbReference type="InterPro" id="IPR034288">
    <property type="entry name" value="CuRO_1_LCC"/>
</dbReference>
<comment type="cofactor">
    <cofactor evidence="13">
        <name>Cu cation</name>
        <dbReference type="ChEBI" id="CHEBI:23378"/>
    </cofactor>
    <text evidence="13">Binds 4 Cu cations per monomer.</text>
</comment>
<dbReference type="CDD" id="cd13849">
    <property type="entry name" value="CuRO_1_LCC_plant"/>
    <property type="match status" value="1"/>
</dbReference>
<feature type="region of interest" description="Disordered" evidence="14">
    <location>
        <begin position="630"/>
        <end position="651"/>
    </location>
</feature>
<evidence type="ECO:0000256" key="9">
    <source>
        <dbReference type="ARBA" id="ARBA00023002"/>
    </source>
</evidence>
<dbReference type="EC" id="1.10.3.2" evidence="4 13"/>
<dbReference type="InterPro" id="IPR001117">
    <property type="entry name" value="Cu-oxidase_2nd"/>
</dbReference>
<dbReference type="PROSITE" id="PS00079">
    <property type="entry name" value="MULTICOPPER_OXIDASE1"/>
    <property type="match status" value="1"/>
</dbReference>
<evidence type="ECO:0000256" key="7">
    <source>
        <dbReference type="ARBA" id="ARBA00022723"/>
    </source>
</evidence>
<dbReference type="InterPro" id="IPR034285">
    <property type="entry name" value="CuRO_2_LCC"/>
</dbReference>
<evidence type="ECO:0000259" key="15">
    <source>
        <dbReference type="Pfam" id="PF00394"/>
    </source>
</evidence>
<dbReference type="InterPro" id="IPR011707">
    <property type="entry name" value="Cu-oxidase-like_N"/>
</dbReference>
<evidence type="ECO:0000256" key="14">
    <source>
        <dbReference type="SAM" id="MobiDB-lite"/>
    </source>
</evidence>
<dbReference type="CDD" id="cd13875">
    <property type="entry name" value="CuRO_2_LCC_plant"/>
    <property type="match status" value="1"/>
</dbReference>
<dbReference type="AlphaFoldDB" id="W9RNZ3"/>
<comment type="function">
    <text evidence="13">Lignin degradation and detoxification of lignin-derived products.</text>
</comment>
<dbReference type="PANTHER" id="PTHR11709:SF324">
    <property type="entry name" value="LACCASE-6"/>
    <property type="match status" value="1"/>
</dbReference>
<dbReference type="Pfam" id="PF00394">
    <property type="entry name" value="Cu-oxidase"/>
    <property type="match status" value="1"/>
</dbReference>
<evidence type="ECO:0000256" key="8">
    <source>
        <dbReference type="ARBA" id="ARBA00022737"/>
    </source>
</evidence>
<comment type="subcellular location">
    <subcellularLocation>
        <location evidence="2 13">Secreted</location>
        <location evidence="2 13">Extracellular space</location>
        <location evidence="2 13">Apoplast</location>
    </subcellularLocation>
</comment>
<evidence type="ECO:0000256" key="10">
    <source>
        <dbReference type="ARBA" id="ARBA00023008"/>
    </source>
</evidence>
<organism evidence="18 19">
    <name type="scientific">Morus notabilis</name>
    <dbReference type="NCBI Taxonomy" id="981085"/>
    <lineage>
        <taxon>Eukaryota</taxon>
        <taxon>Viridiplantae</taxon>
        <taxon>Streptophyta</taxon>
        <taxon>Embryophyta</taxon>
        <taxon>Tracheophyta</taxon>
        <taxon>Spermatophyta</taxon>
        <taxon>Magnoliopsida</taxon>
        <taxon>eudicotyledons</taxon>
        <taxon>Gunneridae</taxon>
        <taxon>Pentapetalae</taxon>
        <taxon>rosids</taxon>
        <taxon>fabids</taxon>
        <taxon>Rosales</taxon>
        <taxon>Moraceae</taxon>
        <taxon>Moreae</taxon>
        <taxon>Morus</taxon>
    </lineage>
</organism>